<feature type="domain" description="ABC transporter" evidence="4">
    <location>
        <begin position="3"/>
        <end position="225"/>
    </location>
</feature>
<dbReference type="EMBL" id="JACHFA010000001">
    <property type="protein sequence ID" value="MBB6031303.1"/>
    <property type="molecule type" value="Genomic_DNA"/>
</dbReference>
<dbReference type="PROSITE" id="PS50893">
    <property type="entry name" value="ABC_TRANSPORTER_2"/>
    <property type="match status" value="1"/>
</dbReference>
<dbReference type="Proteomes" id="UP000566276">
    <property type="component" value="Unassembled WGS sequence"/>
</dbReference>
<keyword evidence="6" id="KW-1185">Reference proteome</keyword>
<evidence type="ECO:0000256" key="3">
    <source>
        <dbReference type="ARBA" id="ARBA00022840"/>
    </source>
</evidence>
<sequence>MTIEAINVKFSYRGKEVYSDLNLNINTPQVYLLLGKNGVGKTTLLKLVSGLLEPLKGKILFNSLAVFPRDPLNLVNLFFIPEEFSLPRLSLAEYSKALSRFYPNFNNADFEKYLLDFNLDISLNLSSASFGQKKKSIIAFSLATNVSCLLFDEPTNSLDITSKNVFRNVLSNLNNRIIFITGHNVRDLTGVVDYLIIVGEKSILFSNSISYINKNYKIKIISELNGNELYYEKNKDGFKALYFESSNGTEAVDIEFFFLYVTENKKGEAIKNV</sequence>
<dbReference type="InterPro" id="IPR027417">
    <property type="entry name" value="P-loop_NTPase"/>
</dbReference>
<keyword evidence="1" id="KW-0813">Transport</keyword>
<dbReference type="InterPro" id="IPR003593">
    <property type="entry name" value="AAA+_ATPase"/>
</dbReference>
<accession>A0ABR6PA43</accession>
<evidence type="ECO:0000256" key="1">
    <source>
        <dbReference type="ARBA" id="ARBA00022448"/>
    </source>
</evidence>
<protein>
    <submittedName>
        <fullName evidence="5">ABC-2 type transport system ATP-binding protein</fullName>
    </submittedName>
</protein>
<dbReference type="Gene3D" id="3.40.50.300">
    <property type="entry name" value="P-loop containing nucleotide triphosphate hydrolases"/>
    <property type="match status" value="1"/>
</dbReference>
<evidence type="ECO:0000313" key="6">
    <source>
        <dbReference type="Proteomes" id="UP000566276"/>
    </source>
</evidence>
<gene>
    <name evidence="5" type="ORF">HNR35_000267</name>
</gene>
<evidence type="ECO:0000256" key="2">
    <source>
        <dbReference type="ARBA" id="ARBA00022741"/>
    </source>
</evidence>
<keyword evidence="3 5" id="KW-0067">ATP-binding</keyword>
<organism evidence="5 6">
    <name type="scientific">Borreliella spielmanii</name>
    <dbReference type="NCBI Taxonomy" id="88916"/>
    <lineage>
        <taxon>Bacteria</taxon>
        <taxon>Pseudomonadati</taxon>
        <taxon>Spirochaetota</taxon>
        <taxon>Spirochaetia</taxon>
        <taxon>Spirochaetales</taxon>
        <taxon>Borreliaceae</taxon>
        <taxon>Borreliella</taxon>
    </lineage>
</organism>
<proteinExistence type="predicted"/>
<dbReference type="PANTHER" id="PTHR42939">
    <property type="entry name" value="ABC TRANSPORTER ATP-BINDING PROTEIN ALBC-RELATED"/>
    <property type="match status" value="1"/>
</dbReference>
<dbReference type="PANTHER" id="PTHR42939:SF1">
    <property type="entry name" value="ABC TRANSPORTER ATP-BINDING PROTEIN ALBC-RELATED"/>
    <property type="match status" value="1"/>
</dbReference>
<dbReference type="GO" id="GO:0005524">
    <property type="term" value="F:ATP binding"/>
    <property type="evidence" value="ECO:0007669"/>
    <property type="project" value="UniProtKB-KW"/>
</dbReference>
<dbReference type="InterPro" id="IPR051782">
    <property type="entry name" value="ABC_Transporter_VariousFunc"/>
</dbReference>
<evidence type="ECO:0000313" key="5">
    <source>
        <dbReference type="EMBL" id="MBB6031303.1"/>
    </source>
</evidence>
<dbReference type="Pfam" id="PF00005">
    <property type="entry name" value="ABC_tran"/>
    <property type="match status" value="1"/>
</dbReference>
<dbReference type="InterPro" id="IPR003439">
    <property type="entry name" value="ABC_transporter-like_ATP-bd"/>
</dbReference>
<reference evidence="5 6" key="1">
    <citation type="submission" date="2020-08" db="EMBL/GenBank/DDBJ databases">
        <title>Genomic Encyclopedia of Type Strains, Phase IV (KMG-IV): sequencing the most valuable type-strain genomes for metagenomic binning, comparative biology and taxonomic classification.</title>
        <authorList>
            <person name="Goeker M."/>
        </authorList>
    </citation>
    <scope>NUCLEOTIDE SEQUENCE [LARGE SCALE GENOMIC DNA]</scope>
    <source>
        <strain evidence="5 6">DSM 16813</strain>
    </source>
</reference>
<keyword evidence="2" id="KW-0547">Nucleotide-binding</keyword>
<dbReference type="RefSeq" id="WP_006433967.1">
    <property type="nucleotide sequence ID" value="NZ_CP124042.1"/>
</dbReference>
<dbReference type="SMART" id="SM00382">
    <property type="entry name" value="AAA"/>
    <property type="match status" value="1"/>
</dbReference>
<dbReference type="SUPFAM" id="SSF52540">
    <property type="entry name" value="P-loop containing nucleoside triphosphate hydrolases"/>
    <property type="match status" value="1"/>
</dbReference>
<name>A0ABR6PA43_9SPIR</name>
<comment type="caution">
    <text evidence="5">The sequence shown here is derived from an EMBL/GenBank/DDBJ whole genome shotgun (WGS) entry which is preliminary data.</text>
</comment>
<evidence type="ECO:0000259" key="4">
    <source>
        <dbReference type="PROSITE" id="PS50893"/>
    </source>
</evidence>